<feature type="compositionally biased region" description="Basic and acidic residues" evidence="18">
    <location>
        <begin position="1074"/>
        <end position="1095"/>
    </location>
</feature>
<keyword evidence="6" id="KW-0479">Metal-binding</keyword>
<organism evidence="21 22">
    <name type="scientific">Thalassiosira oceanica</name>
    <name type="common">Marine diatom</name>
    <dbReference type="NCBI Taxonomy" id="159749"/>
    <lineage>
        <taxon>Eukaryota</taxon>
        <taxon>Sar</taxon>
        <taxon>Stramenopiles</taxon>
        <taxon>Ochrophyta</taxon>
        <taxon>Bacillariophyta</taxon>
        <taxon>Coscinodiscophyceae</taxon>
        <taxon>Thalassiosirophycidae</taxon>
        <taxon>Thalassiosirales</taxon>
        <taxon>Thalassiosiraceae</taxon>
        <taxon>Thalassiosira</taxon>
    </lineage>
</organism>
<evidence type="ECO:0000256" key="3">
    <source>
        <dbReference type="ARBA" id="ARBA00022475"/>
    </source>
</evidence>
<feature type="compositionally biased region" description="Acidic residues" evidence="18">
    <location>
        <begin position="94"/>
        <end position="107"/>
    </location>
</feature>
<feature type="compositionally biased region" description="Basic and acidic residues" evidence="18">
    <location>
        <begin position="324"/>
        <end position="336"/>
    </location>
</feature>
<dbReference type="CDD" id="cd15760">
    <property type="entry name" value="FYVE_scVPS27p_like"/>
    <property type="match status" value="1"/>
</dbReference>
<dbReference type="Gene3D" id="3.30.40.10">
    <property type="entry name" value="Zinc/RING finger domain, C3HC4 (zinc finger)"/>
    <property type="match status" value="2"/>
</dbReference>
<dbReference type="InterPro" id="IPR052214">
    <property type="entry name" value="DAG_Lipase-Related"/>
</dbReference>
<dbReference type="eggNOG" id="KOG1819">
    <property type="taxonomic scope" value="Eukaryota"/>
</dbReference>
<dbReference type="Gene3D" id="3.40.50.1820">
    <property type="entry name" value="alpha/beta hydrolase"/>
    <property type="match status" value="1"/>
</dbReference>
<dbReference type="GO" id="GO:0016042">
    <property type="term" value="P:lipid catabolic process"/>
    <property type="evidence" value="ECO:0007669"/>
    <property type="project" value="UniProtKB-KW"/>
</dbReference>
<dbReference type="OMA" id="HEHAWHE"/>
<evidence type="ECO:0000259" key="19">
    <source>
        <dbReference type="PROSITE" id="PS50157"/>
    </source>
</evidence>
<keyword evidence="12" id="KW-1133">Transmembrane helix</keyword>
<dbReference type="GO" id="GO:0008270">
    <property type="term" value="F:zinc ion binding"/>
    <property type="evidence" value="ECO:0007669"/>
    <property type="project" value="UniProtKB-KW"/>
</dbReference>
<accession>K0R1M5</accession>
<dbReference type="GO" id="GO:0016298">
    <property type="term" value="F:lipase activity"/>
    <property type="evidence" value="ECO:0007669"/>
    <property type="project" value="TreeGrafter"/>
</dbReference>
<name>K0R1M5_THAOC</name>
<feature type="compositionally biased region" description="Low complexity" evidence="18">
    <location>
        <begin position="83"/>
        <end position="93"/>
    </location>
</feature>
<feature type="region of interest" description="Disordered" evidence="18">
    <location>
        <begin position="1019"/>
        <end position="1100"/>
    </location>
</feature>
<dbReference type="InterPro" id="IPR017455">
    <property type="entry name" value="Znf_FYVE-rel"/>
</dbReference>
<proteinExistence type="predicted"/>
<evidence type="ECO:0000256" key="7">
    <source>
        <dbReference type="ARBA" id="ARBA00022771"/>
    </source>
</evidence>
<protein>
    <recommendedName>
        <fullName evidence="16">sn-1-specific diacylglycerol lipase</fullName>
        <ecNumber evidence="16">3.1.1.116</ecNumber>
    </recommendedName>
</protein>
<comment type="cofactor">
    <cofactor evidence="1">
        <name>Ca(2+)</name>
        <dbReference type="ChEBI" id="CHEBI:29108"/>
    </cofactor>
</comment>
<evidence type="ECO:0000256" key="5">
    <source>
        <dbReference type="ARBA" id="ARBA00022692"/>
    </source>
</evidence>
<dbReference type="SUPFAM" id="SSF57903">
    <property type="entry name" value="FYVE/PHD zinc finger"/>
    <property type="match status" value="2"/>
</dbReference>
<feature type="compositionally biased region" description="Acidic residues" evidence="18">
    <location>
        <begin position="353"/>
        <end position="364"/>
    </location>
</feature>
<dbReference type="Proteomes" id="UP000266841">
    <property type="component" value="Unassembled WGS sequence"/>
</dbReference>
<dbReference type="PANTHER" id="PTHR45792:SF8">
    <property type="entry name" value="DIACYLGLYCEROL LIPASE-ALPHA"/>
    <property type="match status" value="1"/>
</dbReference>
<dbReference type="SMART" id="SM00064">
    <property type="entry name" value="FYVE"/>
    <property type="match status" value="2"/>
</dbReference>
<dbReference type="InterPro" id="IPR002921">
    <property type="entry name" value="Fungal_lipase-type"/>
</dbReference>
<evidence type="ECO:0000256" key="11">
    <source>
        <dbReference type="ARBA" id="ARBA00022963"/>
    </source>
</evidence>
<feature type="region of interest" description="Disordered" evidence="18">
    <location>
        <begin position="26"/>
        <end position="139"/>
    </location>
</feature>
<dbReference type="InterPro" id="IPR013083">
    <property type="entry name" value="Znf_RING/FYVE/PHD"/>
</dbReference>
<dbReference type="InterPro" id="IPR011011">
    <property type="entry name" value="Znf_FYVE_PHD"/>
</dbReference>
<feature type="compositionally biased region" description="Basic and acidic residues" evidence="18">
    <location>
        <begin position="343"/>
        <end position="352"/>
    </location>
</feature>
<feature type="domain" description="FYVE-type" evidence="20">
    <location>
        <begin position="1177"/>
        <end position="1247"/>
    </location>
</feature>
<evidence type="ECO:0000259" key="20">
    <source>
        <dbReference type="PROSITE" id="PS50178"/>
    </source>
</evidence>
<dbReference type="PROSITE" id="PS00028">
    <property type="entry name" value="ZINC_FINGER_C2H2_1"/>
    <property type="match status" value="1"/>
</dbReference>
<dbReference type="OrthoDB" id="70570at2759"/>
<evidence type="ECO:0000313" key="21">
    <source>
        <dbReference type="EMBL" id="EJK44834.1"/>
    </source>
</evidence>
<dbReference type="EC" id="3.1.1.116" evidence="16"/>
<keyword evidence="4" id="KW-0597">Phosphoprotein</keyword>
<evidence type="ECO:0000313" key="22">
    <source>
        <dbReference type="Proteomes" id="UP000266841"/>
    </source>
</evidence>
<keyword evidence="13" id="KW-0443">Lipid metabolism</keyword>
<dbReference type="SUPFAM" id="SSF53474">
    <property type="entry name" value="alpha/beta-Hydrolases"/>
    <property type="match status" value="1"/>
</dbReference>
<evidence type="ECO:0000256" key="16">
    <source>
        <dbReference type="ARBA" id="ARBA00026104"/>
    </source>
</evidence>
<evidence type="ECO:0000256" key="14">
    <source>
        <dbReference type="ARBA" id="ARBA00023136"/>
    </source>
</evidence>
<keyword evidence="11" id="KW-0442">Lipid degradation</keyword>
<evidence type="ECO:0000256" key="6">
    <source>
        <dbReference type="ARBA" id="ARBA00022723"/>
    </source>
</evidence>
<evidence type="ECO:0000256" key="2">
    <source>
        <dbReference type="ARBA" id="ARBA00004651"/>
    </source>
</evidence>
<dbReference type="eggNOG" id="KOG2088">
    <property type="taxonomic scope" value="Eukaryota"/>
</dbReference>
<evidence type="ECO:0000256" key="10">
    <source>
        <dbReference type="ARBA" id="ARBA00022837"/>
    </source>
</evidence>
<sequence length="1289" mass="142609">MTPREETKAVTTLSDDEALNDFSQTLTTLTTSGDAGGGSSDEPTMKLTRHPDPTPQLAGRLDADAEVSYRHVYDLRDDDDDQSGQFDDAQFPSSEEDPLPKDDDDEQSGQFDDAFPSSEEDLPPNGGASFPPPLDLPQCTTPQEVQLFDLPTSDVRLVSMNDHLHSLLHVSSVHLTQTLTQTVPQLLQEMFSSGLAKTFHKLRLEYARLGHQYLRASELGNLLGGYYKPPVFDMFSLQSRQAIDEIAGGGVEQATAQPQTDATNSGCMSVVLSNAIDHDAYCDNMWCDGTEVRFTSLPWIERQLVAEWRTYEWSAVEKEDADCDSSKLEKGNDRDMTPSAESIGRETIRERSVEEEEDDGNEDVDYYDQARTLAPRPLPRPQWENAGSCYACDRSFSPTLHRHHCRRCGHSFCNLHANSSHVLAHLGYDPEVPERVCLRCKSVLDARALEERVTWRLARCRDYLEGRLTPYFETGVDTVEDAALRLTKLALSLARSIPLGAQAYVAIETVEVVRKHGLKGVYGLLLRKDFLAAADLLLKVLGINKTNWPLSVHELSAAIFYALAQHRALRGLRPDGEELIHSLINHDSKNEAAPNDRRENWPATEMAPSMSKGIDPSDDEAGDAVILTNHADEDEEAGDSIVWQGRNKSVLPVEQSVLDETDVFDPTVEQVGDILTLVTSGGCQPLSDRAAVSSSTQKQELPFEPVCEAVSDDLISSLLFYAPLALDFIYAECEVDMQLLAAQQGWRLVYAALDQNHTSSGIGDEGLDGTHHFSDKPASALFAHDEHRIACLSIRGTATIQDVVTDIRATPVPFPQRDDVTDRDNWTSVSRGEGLALCGMAGAATNLFRETADSLLYLAMKGYKIRIVGHSLGGGVAALLGILITQHMEKHSVKPREDLPSIDKGLVKVYGYGTPACADASLADYPMTRSIVTNVVMHDDVVPRLTPTSVRSLLKHLLYIRETWVKTHLSDDLSAITERAYRVWPQRLRGSFTLLRQKGVESAVRLKKSYKNLGPVHEKYSLDYRDDEPNEDADSDDESEDEGVDVEGDTFFDTLDDPLNESDDESSVGSSHASDWEPLKEHIESPPSRQSDDSSRPQMLNEFPLPRMFIPGSIVHIYTYRGGYKAARVPRTFRSLRRISLAGNMLSDHTARSYYEGLLEVKAVRSAKHELPEWVGFAEDSTCCCCASLFTWASTSHTEAQAARDKHNCRACGGLVCDPCSKKRVPIPQIGITASVRVCDACFNRWGTLFPDDGKTDSAGAKSSRRRAVVDELASRIPSICPQCPQTLG</sequence>
<reference evidence="21 22" key="1">
    <citation type="journal article" date="2012" name="Genome Biol.">
        <title>Genome and low-iron response of an oceanic diatom adapted to chronic iron limitation.</title>
        <authorList>
            <person name="Lommer M."/>
            <person name="Specht M."/>
            <person name="Roy A.S."/>
            <person name="Kraemer L."/>
            <person name="Andreson R."/>
            <person name="Gutowska M.A."/>
            <person name="Wolf J."/>
            <person name="Bergner S.V."/>
            <person name="Schilhabel M.B."/>
            <person name="Klostermeier U.C."/>
            <person name="Beiko R.G."/>
            <person name="Rosenstiel P."/>
            <person name="Hippler M."/>
            <person name="Laroche J."/>
        </authorList>
    </citation>
    <scope>NUCLEOTIDE SEQUENCE [LARGE SCALE GENOMIC DNA]</scope>
    <source>
        <strain evidence="21 22">CCMP1005</strain>
    </source>
</reference>
<feature type="domain" description="FYVE-type" evidence="20">
    <location>
        <begin position="383"/>
        <end position="445"/>
    </location>
</feature>
<comment type="catalytic activity">
    <reaction evidence="15">
        <text>a 1,2-diacyl-sn-glycerol + H2O = a 2-acylglycerol + a fatty acid + H(+)</text>
        <dbReference type="Rhea" id="RHEA:33275"/>
        <dbReference type="ChEBI" id="CHEBI:15377"/>
        <dbReference type="ChEBI" id="CHEBI:15378"/>
        <dbReference type="ChEBI" id="CHEBI:17389"/>
        <dbReference type="ChEBI" id="CHEBI:17815"/>
        <dbReference type="ChEBI" id="CHEBI:28868"/>
        <dbReference type="EC" id="3.1.1.116"/>
    </reaction>
    <physiologicalReaction direction="left-to-right" evidence="15">
        <dbReference type="Rhea" id="RHEA:33276"/>
    </physiologicalReaction>
</comment>
<comment type="caution">
    <text evidence="21">The sequence shown here is derived from an EMBL/GenBank/DDBJ whole genome shotgun (WGS) entry which is preliminary data.</text>
</comment>
<keyword evidence="8" id="KW-0378">Hydrolase</keyword>
<dbReference type="Pfam" id="PF01764">
    <property type="entry name" value="Lipase_3"/>
    <property type="match status" value="1"/>
</dbReference>
<keyword evidence="7 17" id="KW-0863">Zinc-finger</keyword>
<dbReference type="PROSITE" id="PS50178">
    <property type="entry name" value="ZF_FYVE"/>
    <property type="match status" value="2"/>
</dbReference>
<dbReference type="InterPro" id="IPR029058">
    <property type="entry name" value="AB_hydrolase_fold"/>
</dbReference>
<keyword evidence="3" id="KW-1003">Cell membrane</keyword>
<dbReference type="Pfam" id="PF01363">
    <property type="entry name" value="FYVE"/>
    <property type="match status" value="2"/>
</dbReference>
<evidence type="ECO:0000256" key="17">
    <source>
        <dbReference type="PROSITE-ProRule" id="PRU00042"/>
    </source>
</evidence>
<dbReference type="EMBL" id="AGNL01049152">
    <property type="protein sequence ID" value="EJK44834.1"/>
    <property type="molecule type" value="Genomic_DNA"/>
</dbReference>
<feature type="compositionally biased region" description="Basic and acidic residues" evidence="18">
    <location>
        <begin position="61"/>
        <end position="75"/>
    </location>
</feature>
<keyword evidence="5" id="KW-0812">Transmembrane</keyword>
<evidence type="ECO:0000256" key="18">
    <source>
        <dbReference type="SAM" id="MobiDB-lite"/>
    </source>
</evidence>
<feature type="region of interest" description="Disordered" evidence="18">
    <location>
        <begin position="322"/>
        <end position="364"/>
    </location>
</feature>
<feature type="compositionally biased region" description="Acidic residues" evidence="18">
    <location>
        <begin position="1025"/>
        <end position="1066"/>
    </location>
</feature>
<evidence type="ECO:0000256" key="12">
    <source>
        <dbReference type="ARBA" id="ARBA00022989"/>
    </source>
</evidence>
<keyword evidence="22" id="KW-1185">Reference proteome</keyword>
<evidence type="ECO:0000256" key="4">
    <source>
        <dbReference type="ARBA" id="ARBA00022553"/>
    </source>
</evidence>
<keyword evidence="10" id="KW-0106">Calcium</keyword>
<dbReference type="InterPro" id="IPR000306">
    <property type="entry name" value="Znf_FYVE"/>
</dbReference>
<keyword evidence="14" id="KW-0472">Membrane</keyword>
<evidence type="ECO:0000256" key="8">
    <source>
        <dbReference type="ARBA" id="ARBA00022801"/>
    </source>
</evidence>
<evidence type="ECO:0000256" key="15">
    <source>
        <dbReference type="ARBA" id="ARBA00024531"/>
    </source>
</evidence>
<evidence type="ECO:0000256" key="9">
    <source>
        <dbReference type="ARBA" id="ARBA00022833"/>
    </source>
</evidence>
<evidence type="ECO:0000256" key="1">
    <source>
        <dbReference type="ARBA" id="ARBA00001913"/>
    </source>
</evidence>
<comment type="subcellular location">
    <subcellularLocation>
        <location evidence="2">Cell membrane</location>
        <topology evidence="2">Multi-pass membrane protein</topology>
    </subcellularLocation>
</comment>
<gene>
    <name evidence="21" type="ORF">THAOC_36595</name>
</gene>
<evidence type="ECO:0000256" key="13">
    <source>
        <dbReference type="ARBA" id="ARBA00023098"/>
    </source>
</evidence>
<dbReference type="InterPro" id="IPR013087">
    <property type="entry name" value="Znf_C2H2_type"/>
</dbReference>
<dbReference type="PROSITE" id="PS50157">
    <property type="entry name" value="ZINC_FINGER_C2H2_2"/>
    <property type="match status" value="1"/>
</dbReference>
<feature type="domain" description="C2H2-type" evidence="19">
    <location>
        <begin position="403"/>
        <end position="430"/>
    </location>
</feature>
<keyword evidence="9" id="KW-0862">Zinc</keyword>
<dbReference type="PANTHER" id="PTHR45792">
    <property type="entry name" value="DIACYLGLYCEROL LIPASE HOMOLOG-RELATED"/>
    <property type="match status" value="1"/>
</dbReference>
<dbReference type="CDD" id="cd00519">
    <property type="entry name" value="Lipase_3"/>
    <property type="match status" value="1"/>
</dbReference>
<dbReference type="GO" id="GO:0005886">
    <property type="term" value="C:plasma membrane"/>
    <property type="evidence" value="ECO:0007669"/>
    <property type="project" value="UniProtKB-SubCell"/>
</dbReference>